<keyword evidence="5" id="KW-1185">Reference proteome</keyword>
<dbReference type="EMBL" id="LT840184">
    <property type="protein sequence ID" value="SMF91047.1"/>
    <property type="molecule type" value="Genomic_DNA"/>
</dbReference>
<dbReference type="PROSITE" id="PS50966">
    <property type="entry name" value="ZF_SWIM"/>
    <property type="match status" value="1"/>
</dbReference>
<evidence type="ECO:0000313" key="5">
    <source>
        <dbReference type="Proteomes" id="UP000192940"/>
    </source>
</evidence>
<evidence type="ECO:0000256" key="2">
    <source>
        <dbReference type="SAM" id="MobiDB-lite"/>
    </source>
</evidence>
<dbReference type="InterPro" id="IPR007527">
    <property type="entry name" value="Znf_SWIM"/>
</dbReference>
<gene>
    <name evidence="4" type="ORF">SAMN05661091_5332</name>
</gene>
<accession>A0A1X7HQN2</accession>
<feature type="region of interest" description="Disordered" evidence="2">
    <location>
        <begin position="144"/>
        <end position="163"/>
    </location>
</feature>
<evidence type="ECO:0000313" key="4">
    <source>
        <dbReference type="EMBL" id="SMF91047.1"/>
    </source>
</evidence>
<reference evidence="4 5" key="1">
    <citation type="submission" date="2017-04" db="EMBL/GenBank/DDBJ databases">
        <authorList>
            <person name="Afonso C.L."/>
            <person name="Miller P.J."/>
            <person name="Scott M.A."/>
            <person name="Spackman E."/>
            <person name="Goraichik I."/>
            <person name="Dimitrov K.M."/>
            <person name="Suarez D.L."/>
            <person name="Swayne D.E."/>
        </authorList>
    </citation>
    <scope>NUCLEOTIDE SEQUENCE [LARGE SCALE GENOMIC DNA]</scope>
    <source>
        <strain evidence="4 5">N3/975</strain>
    </source>
</reference>
<feature type="compositionally biased region" description="Basic and acidic residues" evidence="2">
    <location>
        <begin position="144"/>
        <end position="156"/>
    </location>
</feature>
<keyword evidence="1" id="KW-0479">Metal-binding</keyword>
<keyword evidence="1" id="KW-0863">Zinc-finger</keyword>
<feature type="domain" description="SWIM-type" evidence="3">
    <location>
        <begin position="71"/>
        <end position="104"/>
    </location>
</feature>
<evidence type="ECO:0000256" key="1">
    <source>
        <dbReference type="PROSITE-ProRule" id="PRU00325"/>
    </source>
</evidence>
<keyword evidence="1" id="KW-0862">Zinc</keyword>
<organism evidence="4 5">
    <name type="scientific">Paenibacillus uliginis N3/975</name>
    <dbReference type="NCBI Taxonomy" id="1313296"/>
    <lineage>
        <taxon>Bacteria</taxon>
        <taxon>Bacillati</taxon>
        <taxon>Bacillota</taxon>
        <taxon>Bacilli</taxon>
        <taxon>Bacillales</taxon>
        <taxon>Paenibacillaceae</taxon>
        <taxon>Paenibacillus</taxon>
    </lineage>
</organism>
<protein>
    <recommendedName>
        <fullName evidence="3">SWIM-type domain-containing protein</fullName>
    </recommendedName>
</protein>
<dbReference type="RefSeq" id="WP_208915959.1">
    <property type="nucleotide sequence ID" value="NZ_LT840184.1"/>
</dbReference>
<proteinExistence type="predicted"/>
<sequence length="239" mass="25138">MVTPEEQEKITLEFTPGLLCGTIASDKAARVSIPVQMLEPAAKDGVLHRLSGDPQALYRLLQSRPAPWLDEWAPSSVPDEGSAARCTCGRAACEHAAAVLEAARERLAAEPLQRLALLGLPREALLAGVFGAWAEAAPPAARGSAEEAAARPKEKALSGPSPGEWLAEAAAEGRLHRPGPLLQEVEVRLAPPPPPGQLGPAGDWAGLLPQVRGASKALGLVVREAANKAERRRRGLKSK</sequence>
<feature type="region of interest" description="Disordered" evidence="2">
    <location>
        <begin position="182"/>
        <end position="206"/>
    </location>
</feature>
<dbReference type="GO" id="GO:0008270">
    <property type="term" value="F:zinc ion binding"/>
    <property type="evidence" value="ECO:0007669"/>
    <property type="project" value="UniProtKB-KW"/>
</dbReference>
<dbReference type="AlphaFoldDB" id="A0A1X7HQN2"/>
<dbReference type="Proteomes" id="UP000192940">
    <property type="component" value="Chromosome I"/>
</dbReference>
<dbReference type="STRING" id="1313296.SAMN05661091_5332"/>
<name>A0A1X7HQN2_9BACL</name>
<evidence type="ECO:0000259" key="3">
    <source>
        <dbReference type="PROSITE" id="PS50966"/>
    </source>
</evidence>